<evidence type="ECO:0000313" key="4">
    <source>
        <dbReference type="Proteomes" id="UP000250166"/>
    </source>
</evidence>
<organism evidence="3 4">
    <name type="scientific">Helicobacter fennelliae</name>
    <dbReference type="NCBI Taxonomy" id="215"/>
    <lineage>
        <taxon>Bacteria</taxon>
        <taxon>Pseudomonadati</taxon>
        <taxon>Campylobacterota</taxon>
        <taxon>Epsilonproteobacteria</taxon>
        <taxon>Campylobacterales</taxon>
        <taxon>Helicobacteraceae</taxon>
        <taxon>Helicobacter</taxon>
    </lineage>
</organism>
<evidence type="ECO:0000256" key="1">
    <source>
        <dbReference type="SAM" id="SignalP"/>
    </source>
</evidence>
<feature type="chain" id="PRO_5016078629" evidence="1">
    <location>
        <begin position="20"/>
        <end position="256"/>
    </location>
</feature>
<proteinExistence type="predicted"/>
<sequence>MKKFIVASLCIAMHALMYAEALNSPIKITIDKIDTKSQTIQFLAPDLKVGETGIINHHFGDNYQGIIGIAQITHIDSAYASAKIINNKLLSQPYLPNPTIAVSKGDEIVFRLLNNQAFIIAPNLETYEKVRLENKEINFLNSDLMVAYLFDKGGFDPKPSFFNEVCQMYSVGLLYVITQNTLQILDCQSLIVLESKEFDTSAVTDTIAPFFSRIQYSSSGSLDASLKSKKSKHYFQYYQALVKEGMDFKTIKIKSK</sequence>
<accession>A0A2X3BDB2</accession>
<protein>
    <submittedName>
        <fullName evidence="3">Plasminogen binding protein</fullName>
    </submittedName>
</protein>
<evidence type="ECO:0000313" key="3">
    <source>
        <dbReference type="EMBL" id="SQB98851.1"/>
    </source>
</evidence>
<dbReference type="EMBL" id="UAWL01000006">
    <property type="protein sequence ID" value="SQB98851.1"/>
    <property type="molecule type" value="Genomic_DNA"/>
</dbReference>
<name>A0A2X3BDB2_9HELI</name>
<evidence type="ECO:0000259" key="2">
    <source>
        <dbReference type="Pfam" id="PF15436"/>
    </source>
</evidence>
<gene>
    <name evidence="3" type="primary">pgbA</name>
    <name evidence="3" type="ORF">NCTC13102_01318</name>
</gene>
<reference evidence="3 4" key="1">
    <citation type="submission" date="2018-06" db="EMBL/GenBank/DDBJ databases">
        <authorList>
            <consortium name="Pathogen Informatics"/>
            <person name="Doyle S."/>
        </authorList>
    </citation>
    <scope>NUCLEOTIDE SEQUENCE [LARGE SCALE GENOMIC DNA]</scope>
    <source>
        <strain evidence="3 4">NCTC13102</strain>
    </source>
</reference>
<dbReference type="Pfam" id="PF15436">
    <property type="entry name" value="PGBA_N"/>
    <property type="match status" value="1"/>
</dbReference>
<feature type="signal peptide" evidence="1">
    <location>
        <begin position="1"/>
        <end position="19"/>
    </location>
</feature>
<dbReference type="InterPro" id="IPR029276">
    <property type="entry name" value="PgbA_N"/>
</dbReference>
<feature type="domain" description="Plasminogen-binding protein PgbA N-terminal" evidence="2">
    <location>
        <begin position="26"/>
        <end position="242"/>
    </location>
</feature>
<dbReference type="Proteomes" id="UP000250166">
    <property type="component" value="Unassembled WGS sequence"/>
</dbReference>
<keyword evidence="1" id="KW-0732">Signal</keyword>
<dbReference type="RefSeq" id="WP_112058721.1">
    <property type="nucleotide sequence ID" value="NZ_UAWL01000006.1"/>
</dbReference>
<dbReference type="AlphaFoldDB" id="A0A2X3BDB2"/>